<accession>A0ACB8VC44</accession>
<sequence>MLTSLCFDFTVGFTMTHTDLTQQSPSLYLDVCLKNEEPRLPLHTSIALFLLSYCECKSFKVFLVFTKPASSQSLKNQLPESLDVSDIQLEDVPQLVRGCRRPAVLDETRRLCRAGLAVVLRHIINKTLEADPSRNDVLALLGFKKTCLKACAEVSKWTRLCEIGIPSAVEEHLKTPTNQYQQLPLSILTLERRLSEPVKVHNDDKIRRQKLQEQRRNEKNGPPGGQGNPDSESEPGQPPLVRDGLELRAALAKLSVDSVPSLTTRENSEIRKVKTTDLPPLEHVFAEGLYFTLTDVVLLPCIHQFLCSLQAHAASALHQLPHLLRWYIRVQEVPGVLQAAEACGMALSIPQVAPTSGPSEPAADDNPTSLLEQEEGQEMTTQLPFVGGPRPTMTKLKEHGIEAVFAPHPCPAWTLPWDSLPGAINPTEEKDFDLLVLALDGEFGEHQGQRASSSGSTESLHKTSLLDMCKEVFNSHLRENFSQIPREAGDIESEWTVFSASDLQFEAVDVRTPDAVDNGYQQAKASFAAWAKVLEQQKLWVWEEFGQAMEEDYRRWKEYLEDLLNPTDMPSTEEVEAGDSEVDSSITQAEVTEGEKLNHSGGARSREPLLLHIKRSQLRWILGICFRMPPGRLPREVFQACPTGRRPREKTQDTLERLCLSAGLGTPQGAGGSVWGEGSLGISAQTAASVTRDVSCQILQSPPVPLQCVYILICLMDLLDKALGSSAPSGEKGVGSGLSASSGKMSNIRAVRKRQQLNNLVAMVTELARPGYTVVDFCSGTGHVGIVLAHTLPDCQVLLIENKEESLLRAQSRSAKLGLKNIGFIQANLDYFTGPFHIGVSIAKSPCKAFCLKQCTSVQVALHACGVATDMVMGHCIEAGAAFVISPCCYGFIQNAIKFTFPKSVFPSGHVPASGSCTHSLSWFQEHMILCRFADQTAVQLPPERRLIGKQCMGLVDLDRSWAAETHGYSVSVMTMEPESCSPKNNMLVGRAPQKSGLEISGSQLETPVHN</sequence>
<evidence type="ECO:0000313" key="2">
    <source>
        <dbReference type="Proteomes" id="UP000831701"/>
    </source>
</evidence>
<reference evidence="1" key="1">
    <citation type="submission" date="2022-04" db="EMBL/GenBank/DDBJ databases">
        <title>Jade perch genome.</title>
        <authorList>
            <person name="Chao B."/>
        </authorList>
    </citation>
    <scope>NUCLEOTIDE SEQUENCE</scope>
    <source>
        <strain evidence="1">CB-2022</strain>
    </source>
</reference>
<gene>
    <name evidence="1" type="ORF">L3Q82_019684</name>
</gene>
<keyword evidence="2" id="KW-1185">Reference proteome</keyword>
<evidence type="ECO:0000313" key="1">
    <source>
        <dbReference type="EMBL" id="KAI3353134.1"/>
    </source>
</evidence>
<dbReference type="Proteomes" id="UP000831701">
    <property type="component" value="Chromosome 23"/>
</dbReference>
<protein>
    <submittedName>
        <fullName evidence="1">Uncharacterized protein</fullName>
    </submittedName>
</protein>
<organism evidence="1 2">
    <name type="scientific">Scortum barcoo</name>
    <name type="common">barcoo grunter</name>
    <dbReference type="NCBI Taxonomy" id="214431"/>
    <lineage>
        <taxon>Eukaryota</taxon>
        <taxon>Metazoa</taxon>
        <taxon>Chordata</taxon>
        <taxon>Craniata</taxon>
        <taxon>Vertebrata</taxon>
        <taxon>Euteleostomi</taxon>
        <taxon>Actinopterygii</taxon>
        <taxon>Neopterygii</taxon>
        <taxon>Teleostei</taxon>
        <taxon>Neoteleostei</taxon>
        <taxon>Acanthomorphata</taxon>
        <taxon>Eupercaria</taxon>
        <taxon>Centrarchiformes</taxon>
        <taxon>Terapontoidei</taxon>
        <taxon>Terapontidae</taxon>
        <taxon>Scortum</taxon>
    </lineage>
</organism>
<proteinExistence type="predicted"/>
<name>A0ACB8VC44_9TELE</name>
<dbReference type="EMBL" id="CM041553">
    <property type="protein sequence ID" value="KAI3353134.1"/>
    <property type="molecule type" value="Genomic_DNA"/>
</dbReference>
<comment type="caution">
    <text evidence="1">The sequence shown here is derived from an EMBL/GenBank/DDBJ whole genome shotgun (WGS) entry which is preliminary data.</text>
</comment>